<evidence type="ECO:0000256" key="4">
    <source>
        <dbReference type="ARBA" id="ARBA00023211"/>
    </source>
</evidence>
<dbReference type="EMBL" id="ML000344">
    <property type="protein sequence ID" value="RKO84226.1"/>
    <property type="molecule type" value="Genomic_DNA"/>
</dbReference>
<protein>
    <submittedName>
        <fullName evidence="6">Peptidase M24, structural domain-containing protein</fullName>
    </submittedName>
</protein>
<keyword evidence="2" id="KW-0479">Metal-binding</keyword>
<proteinExistence type="predicted"/>
<dbReference type="InterPro" id="IPR036005">
    <property type="entry name" value="Creatinase/aminopeptidase-like"/>
</dbReference>
<organism evidence="6 7">
    <name type="scientific">Blyttiomyces helicus</name>
    <dbReference type="NCBI Taxonomy" id="388810"/>
    <lineage>
        <taxon>Eukaryota</taxon>
        <taxon>Fungi</taxon>
        <taxon>Fungi incertae sedis</taxon>
        <taxon>Chytridiomycota</taxon>
        <taxon>Chytridiomycota incertae sedis</taxon>
        <taxon>Chytridiomycetes</taxon>
        <taxon>Chytridiomycetes incertae sedis</taxon>
        <taxon>Blyttiomyces</taxon>
    </lineage>
</organism>
<dbReference type="GO" id="GO:0046872">
    <property type="term" value="F:metal ion binding"/>
    <property type="evidence" value="ECO:0007669"/>
    <property type="project" value="UniProtKB-KW"/>
</dbReference>
<dbReference type="CDD" id="cd01087">
    <property type="entry name" value="Prolidase"/>
    <property type="match status" value="1"/>
</dbReference>
<evidence type="ECO:0000256" key="1">
    <source>
        <dbReference type="ARBA" id="ARBA00001936"/>
    </source>
</evidence>
<dbReference type="AlphaFoldDB" id="A0A4P9W2B9"/>
<dbReference type="PANTHER" id="PTHR43226:SF1">
    <property type="entry name" value="XAA-PRO DIPEPTIDASE"/>
    <property type="match status" value="1"/>
</dbReference>
<dbReference type="SUPFAM" id="SSF55920">
    <property type="entry name" value="Creatinase/aminopeptidase"/>
    <property type="match status" value="1"/>
</dbReference>
<evidence type="ECO:0000313" key="7">
    <source>
        <dbReference type="Proteomes" id="UP000269721"/>
    </source>
</evidence>
<keyword evidence="3" id="KW-0378">Hydrolase</keyword>
<keyword evidence="4" id="KW-0464">Manganese</keyword>
<evidence type="ECO:0000256" key="3">
    <source>
        <dbReference type="ARBA" id="ARBA00022801"/>
    </source>
</evidence>
<sequence length="279" mass="30843">SGDAHIALMKAVRPGVGTEAELHALFEYECFREGARQAYTAIIAGGRNGSVLHYISNKDPIPANPADMLLVDAAGEFSYYSADITRTYPLGGRFEGDWKTTYEIVLEMFKAVLSQLRAGVKWEDMHRVAERVALDGLVKAGLITGSTEELLANHIPALFFPHGLGHLIGLDTHDCGGYPKGVERIQEPGIRYLRMRRELKAGMVVTVEPGVYFVDPILKNAVADPAINKYLNLDVVERFRKNVGGVRIEDDVVILADGYDNLSEFVPKEIADIERIMAR</sequence>
<dbReference type="InterPro" id="IPR000994">
    <property type="entry name" value="Pept_M24"/>
</dbReference>
<reference evidence="7" key="1">
    <citation type="journal article" date="2018" name="Nat. Microbiol.">
        <title>Leveraging single-cell genomics to expand the fungal tree of life.</title>
        <authorList>
            <person name="Ahrendt S.R."/>
            <person name="Quandt C.A."/>
            <person name="Ciobanu D."/>
            <person name="Clum A."/>
            <person name="Salamov A."/>
            <person name="Andreopoulos B."/>
            <person name="Cheng J.F."/>
            <person name="Woyke T."/>
            <person name="Pelin A."/>
            <person name="Henrissat B."/>
            <person name="Reynolds N.K."/>
            <person name="Benny G.L."/>
            <person name="Smith M.E."/>
            <person name="James T.Y."/>
            <person name="Grigoriev I.V."/>
        </authorList>
    </citation>
    <scope>NUCLEOTIDE SEQUENCE [LARGE SCALE GENOMIC DNA]</scope>
</reference>
<dbReference type="GO" id="GO:0006508">
    <property type="term" value="P:proteolysis"/>
    <property type="evidence" value="ECO:0007669"/>
    <property type="project" value="TreeGrafter"/>
</dbReference>
<dbReference type="Proteomes" id="UP000269721">
    <property type="component" value="Unassembled WGS sequence"/>
</dbReference>
<gene>
    <name evidence="6" type="ORF">BDK51DRAFT_24252</name>
</gene>
<dbReference type="InterPro" id="IPR052433">
    <property type="entry name" value="X-Pro_dipept-like"/>
</dbReference>
<evidence type="ECO:0000256" key="2">
    <source>
        <dbReference type="ARBA" id="ARBA00022723"/>
    </source>
</evidence>
<dbReference type="OrthoDB" id="10261878at2759"/>
<accession>A0A4P9W2B9</accession>
<dbReference type="GO" id="GO:0008233">
    <property type="term" value="F:peptidase activity"/>
    <property type="evidence" value="ECO:0007669"/>
    <property type="project" value="TreeGrafter"/>
</dbReference>
<name>A0A4P9W2B9_9FUNG</name>
<dbReference type="PANTHER" id="PTHR43226">
    <property type="entry name" value="XAA-PRO AMINOPEPTIDASE 3"/>
    <property type="match status" value="1"/>
</dbReference>
<feature type="domain" description="Peptidase M24" evidence="5">
    <location>
        <begin position="2"/>
        <end position="254"/>
    </location>
</feature>
<feature type="non-terminal residue" evidence="6">
    <location>
        <position position="1"/>
    </location>
</feature>
<comment type="cofactor">
    <cofactor evidence="1">
        <name>Mn(2+)</name>
        <dbReference type="ChEBI" id="CHEBI:29035"/>
    </cofactor>
</comment>
<evidence type="ECO:0000259" key="5">
    <source>
        <dbReference type="Pfam" id="PF00557"/>
    </source>
</evidence>
<dbReference type="Gene3D" id="3.90.230.10">
    <property type="entry name" value="Creatinase/methionine aminopeptidase superfamily"/>
    <property type="match status" value="1"/>
</dbReference>
<dbReference type="Pfam" id="PF00557">
    <property type="entry name" value="Peptidase_M24"/>
    <property type="match status" value="1"/>
</dbReference>
<evidence type="ECO:0000313" key="6">
    <source>
        <dbReference type="EMBL" id="RKO84226.1"/>
    </source>
</evidence>
<keyword evidence="7" id="KW-1185">Reference proteome</keyword>